<gene>
    <name evidence="1" type="ORF">EGT71_19835</name>
</gene>
<name>A0A3R9FPZ7_9ENTR</name>
<dbReference type="Proteomes" id="UP000275331">
    <property type="component" value="Unassembled WGS sequence"/>
</dbReference>
<evidence type="ECO:0000313" key="2">
    <source>
        <dbReference type="Proteomes" id="UP000275331"/>
    </source>
</evidence>
<dbReference type="OrthoDB" id="6505259at2"/>
<protein>
    <submittedName>
        <fullName evidence="1">Uncharacterized protein</fullName>
    </submittedName>
</protein>
<proteinExistence type="predicted"/>
<dbReference type="AlphaFoldDB" id="A0A3R9FPZ7"/>
<reference evidence="1 2" key="1">
    <citation type="submission" date="2018-10" db="EMBL/GenBank/DDBJ databases">
        <title>Transmission dynamics of multidrug resistant bacteria on intensive care unit surfaces.</title>
        <authorList>
            <person name="D'Souza A.W."/>
            <person name="Potter R.F."/>
            <person name="Wallace M."/>
            <person name="Shupe A."/>
            <person name="Patel S."/>
            <person name="Sun S."/>
            <person name="Gul D."/>
            <person name="Kwon J.H."/>
            <person name="Andleeb S."/>
            <person name="Burnham C.-A.D."/>
            <person name="Dantas G."/>
        </authorList>
    </citation>
    <scope>NUCLEOTIDE SEQUENCE [LARGE SCALE GENOMIC DNA]</scope>
    <source>
        <strain evidence="1 2">AS_373</strain>
    </source>
</reference>
<dbReference type="EMBL" id="RHXB01000016">
    <property type="protein sequence ID" value="RSE22647.1"/>
    <property type="molecule type" value="Genomic_DNA"/>
</dbReference>
<evidence type="ECO:0000313" key="1">
    <source>
        <dbReference type="EMBL" id="RSE22647.1"/>
    </source>
</evidence>
<organism evidence="1 2">
    <name type="scientific">Atlantibacter subterraneus</name>
    <dbReference type="NCBI Taxonomy" id="255519"/>
    <lineage>
        <taxon>Bacteria</taxon>
        <taxon>Pseudomonadati</taxon>
        <taxon>Pseudomonadota</taxon>
        <taxon>Gammaproteobacteria</taxon>
        <taxon>Enterobacterales</taxon>
        <taxon>Enterobacteriaceae</taxon>
        <taxon>Atlantibacter</taxon>
    </lineage>
</organism>
<comment type="caution">
    <text evidence="1">The sequence shown here is derived from an EMBL/GenBank/DDBJ whole genome shotgun (WGS) entry which is preliminary data.</text>
</comment>
<sequence>MPSHDCSKHTILTANSVLLNLYAKKFRCPDVLTSISSVVTLWADFEPIPDYPAKRPGSVLQPGSRST</sequence>
<accession>A0A3R9FPZ7</accession>